<feature type="domain" description="DUF3322" evidence="2">
    <location>
        <begin position="6"/>
        <end position="186"/>
    </location>
</feature>
<evidence type="ECO:0000313" key="4">
    <source>
        <dbReference type="Proteomes" id="UP000839052"/>
    </source>
</evidence>
<evidence type="ECO:0008006" key="5">
    <source>
        <dbReference type="Google" id="ProtNLM"/>
    </source>
</evidence>
<dbReference type="RefSeq" id="WP_239796308.1">
    <property type="nucleotide sequence ID" value="NZ_OU912926.1"/>
</dbReference>
<keyword evidence="4" id="KW-1185">Reference proteome</keyword>
<dbReference type="Pfam" id="PF11795">
    <property type="entry name" value="DUF3322"/>
    <property type="match status" value="1"/>
</dbReference>
<dbReference type="InterPro" id="IPR014544">
    <property type="entry name" value="UCP028408"/>
</dbReference>
<dbReference type="Proteomes" id="UP000839052">
    <property type="component" value="Chromosome"/>
</dbReference>
<reference evidence="3 4" key="1">
    <citation type="submission" date="2021-10" db="EMBL/GenBank/DDBJ databases">
        <authorList>
            <person name="Koch H."/>
        </authorList>
    </citation>
    <scope>NUCLEOTIDE SEQUENCE [LARGE SCALE GENOMIC DNA]</scope>
    <source>
        <strain evidence="3">6680</strain>
    </source>
</reference>
<protein>
    <recommendedName>
        <fullName evidence="5">Wadjet protein JetD C-terminal domain-containing protein</fullName>
    </recommendedName>
</protein>
<evidence type="ECO:0000259" key="2">
    <source>
        <dbReference type="Pfam" id="PF11795"/>
    </source>
</evidence>
<name>A0ABN8AP79_9PROT</name>
<dbReference type="InterPro" id="IPR024537">
    <property type="entry name" value="DUF3322"/>
</dbReference>
<dbReference type="Pfam" id="PF09983">
    <property type="entry name" value="JetD_C"/>
    <property type="match status" value="1"/>
</dbReference>
<evidence type="ECO:0000313" key="3">
    <source>
        <dbReference type="EMBL" id="CAG9932362.1"/>
    </source>
</evidence>
<dbReference type="EMBL" id="OU912926">
    <property type="protein sequence ID" value="CAG9932362.1"/>
    <property type="molecule type" value="Genomic_DNA"/>
</dbReference>
<organism evidence="3 4">
    <name type="scientific">Candidatus Nitrotoga arctica</name>
    <dbReference type="NCBI Taxonomy" id="453162"/>
    <lineage>
        <taxon>Bacteria</taxon>
        <taxon>Pseudomonadati</taxon>
        <taxon>Pseudomonadota</taxon>
        <taxon>Betaproteobacteria</taxon>
        <taxon>Nitrosomonadales</taxon>
        <taxon>Gallionellaceae</taxon>
        <taxon>Candidatus Nitrotoga</taxon>
    </lineage>
</organism>
<gene>
    <name evidence="3" type="ORF">NTG6680_1109</name>
</gene>
<evidence type="ECO:0000259" key="1">
    <source>
        <dbReference type="Pfam" id="PF09983"/>
    </source>
</evidence>
<dbReference type="InterPro" id="IPR024534">
    <property type="entry name" value="JetD_C"/>
</dbReference>
<dbReference type="PIRSF" id="PIRSF028408">
    <property type="entry name" value="UCP028408"/>
    <property type="match status" value="1"/>
</dbReference>
<feature type="domain" description="Wadjet protein JetD C-terminal" evidence="1">
    <location>
        <begin position="209"/>
        <end position="385"/>
    </location>
</feature>
<accession>A0ABN8AP79</accession>
<sequence length="392" mass="45806">MSWTRPRDFRIQLEKLWERGDMLSSLVTGESLFPRRLILKCPTSAEMADRFDEVRAWVGEIRTVPHCRVETREFKHRILGTNSVPAEVWIDSFDVAATVISKRKDAARFVALIEETKQFQPKLLDWLARRPMLALALADDWSRLLEIVVWLQAHPRPGVYLRQVDIPGVHSKFIEARRNVLTELFDMVLDPETVDFTASGVNGFATRYGFRDKPLRIRFRLLDPNQIPLTHVQDITLDAASFAQLNPMVSQVFIIENEINFLAFPLLKDSLVIFGSGYGFEMSRQANWLLRCRIYYWGDIDTHGFAILDQLRNQFAHVESLLMDRATLLKFEPLWGEEEKQTLRDLPRLTLEELSLYNDLRDNRIRKNIRLEQERIGFGWFETALKRLSDSR</sequence>
<proteinExistence type="predicted"/>